<protein>
    <submittedName>
        <fullName evidence="1">Uncharacterized protein</fullName>
    </submittedName>
</protein>
<comment type="caution">
    <text evidence="1">The sequence shown here is derived from an EMBL/GenBank/DDBJ whole genome shotgun (WGS) entry which is preliminary data.</text>
</comment>
<dbReference type="RefSeq" id="WP_277104274.1">
    <property type="nucleotide sequence ID" value="NZ_BAAAJS010000030.1"/>
</dbReference>
<keyword evidence="2" id="KW-1185">Reference proteome</keyword>
<sequence length="128" mass="15003">MALTVKDYDPDQLKSPFEIHPYREPHYLVVFWELRDDPTGFGDKYWHEFMYLVSGAKNVLEVIEWEKAHADNRPSATFGLFRDDIMTLPMGREWTPVEGQSLGLDLTLLLHGEIPVGRRLNETNFFEF</sequence>
<dbReference type="EMBL" id="JAVDYF010000001">
    <property type="protein sequence ID" value="MDR7354160.1"/>
    <property type="molecule type" value="Genomic_DNA"/>
</dbReference>
<dbReference type="Proteomes" id="UP001183619">
    <property type="component" value="Unassembled WGS sequence"/>
</dbReference>
<organism evidence="1 2">
    <name type="scientific">Corynebacterium felinum</name>
    <dbReference type="NCBI Taxonomy" id="131318"/>
    <lineage>
        <taxon>Bacteria</taxon>
        <taxon>Bacillati</taxon>
        <taxon>Actinomycetota</taxon>
        <taxon>Actinomycetes</taxon>
        <taxon>Mycobacteriales</taxon>
        <taxon>Corynebacteriaceae</taxon>
        <taxon>Corynebacterium</taxon>
    </lineage>
</organism>
<proteinExistence type="predicted"/>
<evidence type="ECO:0000313" key="1">
    <source>
        <dbReference type="EMBL" id="MDR7354160.1"/>
    </source>
</evidence>
<name>A0ABU2B6C9_9CORY</name>
<evidence type="ECO:0000313" key="2">
    <source>
        <dbReference type="Proteomes" id="UP001183619"/>
    </source>
</evidence>
<gene>
    <name evidence="1" type="ORF">J2S37_000698</name>
</gene>
<reference evidence="1 2" key="1">
    <citation type="submission" date="2023-07" db="EMBL/GenBank/DDBJ databases">
        <title>Sequencing the genomes of 1000 actinobacteria strains.</title>
        <authorList>
            <person name="Klenk H.-P."/>
        </authorList>
    </citation>
    <scope>NUCLEOTIDE SEQUENCE [LARGE SCALE GENOMIC DNA]</scope>
    <source>
        <strain evidence="1 2">DSM 44508</strain>
    </source>
</reference>
<accession>A0ABU2B6C9</accession>